<keyword evidence="1" id="KW-0444">Lipid biosynthesis</keyword>
<protein>
    <submittedName>
        <fullName evidence="7">Acyl-[acyl-carrier-protein]--UDP-N-acetylglucosam ine O-acyltransferase</fullName>
    </submittedName>
</protein>
<dbReference type="Pfam" id="PF00132">
    <property type="entry name" value="Hexapep"/>
    <property type="match status" value="2"/>
</dbReference>
<gene>
    <name evidence="7" type="primary">lpxA</name>
    <name evidence="7" type="ORF">Cph01nite_13790</name>
</gene>
<proteinExistence type="predicted"/>
<accession>A0ABQ4DJU4</accession>
<dbReference type="EMBL" id="BONP01000006">
    <property type="protein sequence ID" value="GIG39617.1"/>
    <property type="molecule type" value="Genomic_DNA"/>
</dbReference>
<evidence type="ECO:0000313" key="8">
    <source>
        <dbReference type="Proteomes" id="UP000614741"/>
    </source>
</evidence>
<evidence type="ECO:0000259" key="6">
    <source>
        <dbReference type="Pfam" id="PF13720"/>
    </source>
</evidence>
<dbReference type="PANTHER" id="PTHR43480">
    <property type="entry name" value="ACYL-[ACYL-CARRIER-PROTEIN]--UDP-N-ACETYLGLUCOSAMINE O-ACYLTRANSFERASE"/>
    <property type="match status" value="1"/>
</dbReference>
<keyword evidence="3" id="KW-0808">Transferase</keyword>
<dbReference type="Proteomes" id="UP000614741">
    <property type="component" value="Unassembled WGS sequence"/>
</dbReference>
<keyword evidence="4" id="KW-0443">Lipid metabolism</keyword>
<evidence type="ECO:0000256" key="1">
    <source>
        <dbReference type="ARBA" id="ARBA00022516"/>
    </source>
</evidence>
<dbReference type="PANTHER" id="PTHR43480:SF1">
    <property type="entry name" value="ACYL-[ACYL-CARRIER-PROTEIN]--UDP-N-ACETYLGLUCOSAMINE O-ACYLTRANSFERASE, MITOCHONDRIAL-RELATED"/>
    <property type="match status" value="1"/>
</dbReference>
<reference evidence="7 8" key="1">
    <citation type="submission" date="2021-01" db="EMBL/GenBank/DDBJ databases">
        <title>Whole genome shotgun sequence of Cellulomonas phragmiteti NBRC 110785.</title>
        <authorList>
            <person name="Komaki H."/>
            <person name="Tamura T."/>
        </authorList>
    </citation>
    <scope>NUCLEOTIDE SEQUENCE [LARGE SCALE GENOMIC DNA]</scope>
    <source>
        <strain evidence="7 8">NBRC 110785</strain>
    </source>
</reference>
<keyword evidence="2" id="KW-0441">Lipid A biosynthesis</keyword>
<comment type="caution">
    <text evidence="7">The sequence shown here is derived from an EMBL/GenBank/DDBJ whole genome shotgun (WGS) entry which is preliminary data.</text>
</comment>
<feature type="domain" description="UDP N-acetylglucosamine O-acyltransferase C-terminal" evidence="6">
    <location>
        <begin position="170"/>
        <end position="214"/>
    </location>
</feature>
<evidence type="ECO:0000256" key="2">
    <source>
        <dbReference type="ARBA" id="ARBA00022556"/>
    </source>
</evidence>
<dbReference type="Pfam" id="PF13720">
    <property type="entry name" value="Acetyltransf_11"/>
    <property type="match status" value="1"/>
</dbReference>
<keyword evidence="8" id="KW-1185">Reference proteome</keyword>
<evidence type="ECO:0000256" key="5">
    <source>
        <dbReference type="ARBA" id="ARBA00023315"/>
    </source>
</evidence>
<evidence type="ECO:0000256" key="3">
    <source>
        <dbReference type="ARBA" id="ARBA00022679"/>
    </source>
</evidence>
<evidence type="ECO:0000313" key="7">
    <source>
        <dbReference type="EMBL" id="GIG39617.1"/>
    </source>
</evidence>
<dbReference type="InterPro" id="IPR010137">
    <property type="entry name" value="Lipid_A_LpxA"/>
</dbReference>
<evidence type="ECO:0000256" key="4">
    <source>
        <dbReference type="ARBA" id="ARBA00023098"/>
    </source>
</evidence>
<dbReference type="SUPFAM" id="SSF51161">
    <property type="entry name" value="Trimeric LpxA-like enzymes"/>
    <property type="match status" value="1"/>
</dbReference>
<dbReference type="InterPro" id="IPR001451">
    <property type="entry name" value="Hexapep"/>
</dbReference>
<dbReference type="InterPro" id="IPR029098">
    <property type="entry name" value="Acetyltransf_C"/>
</dbReference>
<organism evidence="7 8">
    <name type="scientific">Cellulomonas phragmiteti</name>
    <dbReference type="NCBI Taxonomy" id="478780"/>
    <lineage>
        <taxon>Bacteria</taxon>
        <taxon>Bacillati</taxon>
        <taxon>Actinomycetota</taxon>
        <taxon>Actinomycetes</taxon>
        <taxon>Micrococcales</taxon>
        <taxon>Cellulomonadaceae</taxon>
        <taxon>Cellulomonas</taxon>
    </lineage>
</organism>
<name>A0ABQ4DJU4_9CELL</name>
<dbReference type="Gene3D" id="2.160.10.10">
    <property type="entry name" value="Hexapeptide repeat proteins"/>
    <property type="match status" value="1"/>
</dbReference>
<sequence length="239" mass="25080">MTRTTHDGNTIHPSAVIGDEVELGTGNVIGPHVVILGPVRIGDENWFGSGATIGAPPEVRGAAHPAQWLTGGGGEGVVIGDRNVVREQAVVHQGWQAVTTLGDDCFVMNRAYVAHDCRLGDGVTLASGVALGGHVVVGERATLGMGALVHQRRLVAPGAMVGMGAVVSRDVAPFAKVYGNPARVRGANVVGMQRQGVLEDAVAEVERAYALGRRPDPELLDDELREVFARWDEAHAVAR</sequence>
<dbReference type="RefSeq" id="WP_203672613.1">
    <property type="nucleotide sequence ID" value="NZ_BONP01000006.1"/>
</dbReference>
<dbReference type="InterPro" id="IPR011004">
    <property type="entry name" value="Trimer_LpxA-like_sf"/>
</dbReference>
<keyword evidence="5" id="KW-0012">Acyltransferase</keyword>